<dbReference type="InterPro" id="IPR006076">
    <property type="entry name" value="FAD-dep_OxRdtase"/>
</dbReference>
<feature type="domain" description="FAD dependent oxidoreductase" evidence="1">
    <location>
        <begin position="31"/>
        <end position="70"/>
    </location>
</feature>
<dbReference type="KEGG" id="hhd:HBHAL_1565"/>
<evidence type="ECO:0000313" key="3">
    <source>
        <dbReference type="Proteomes" id="UP000007397"/>
    </source>
</evidence>
<evidence type="ECO:0000259" key="1">
    <source>
        <dbReference type="Pfam" id="PF01266"/>
    </source>
</evidence>
<organism evidence="2 3">
    <name type="scientific">Halobacillus halophilus (strain ATCC 35676 / DSM 2266 / JCM 20832 / KCTC 3685 / LMG 17431 / NBRC 102448 / NCIMB 2269)</name>
    <name type="common">Sporosarcina halophila</name>
    <dbReference type="NCBI Taxonomy" id="866895"/>
    <lineage>
        <taxon>Bacteria</taxon>
        <taxon>Bacillati</taxon>
        <taxon>Bacillota</taxon>
        <taxon>Bacilli</taxon>
        <taxon>Bacillales</taxon>
        <taxon>Bacillaceae</taxon>
        <taxon>Halobacillus</taxon>
    </lineage>
</organism>
<sequence>MVHQLPERSFPLWRDQSIESFPALTENTEADVTVIGSGITGIITAYLLMKKGYSVVILEAGKIVEGTTGYLLGLPLPRFPIYAERRSY</sequence>
<dbReference type="HOGENOM" id="CLU_2464739_0_0_9"/>
<accession>I0JIG6</accession>
<dbReference type="eggNOG" id="COG0665">
    <property type="taxonomic scope" value="Bacteria"/>
</dbReference>
<dbReference type="Proteomes" id="UP000007397">
    <property type="component" value="Chromosome"/>
</dbReference>
<dbReference type="Pfam" id="PF01266">
    <property type="entry name" value="DAO"/>
    <property type="match status" value="1"/>
</dbReference>
<gene>
    <name evidence="2" type="ordered locus">HBHAL_1565</name>
</gene>
<protein>
    <recommendedName>
        <fullName evidence="1">FAD dependent oxidoreductase domain-containing protein</fullName>
    </recommendedName>
</protein>
<dbReference type="PATRIC" id="fig|866895.3.peg.562"/>
<evidence type="ECO:0000313" key="2">
    <source>
        <dbReference type="EMBL" id="CCG43934.1"/>
    </source>
</evidence>
<keyword evidence="3" id="KW-1185">Reference proteome</keyword>
<dbReference type="STRING" id="866895.HBHAL_1565"/>
<name>I0JIG6_HALH3</name>
<dbReference type="AlphaFoldDB" id="I0JIG6"/>
<dbReference type="Gene3D" id="3.50.50.60">
    <property type="entry name" value="FAD/NAD(P)-binding domain"/>
    <property type="match status" value="1"/>
</dbReference>
<dbReference type="InterPro" id="IPR036188">
    <property type="entry name" value="FAD/NAD-bd_sf"/>
</dbReference>
<reference evidence="2 3" key="1">
    <citation type="journal article" date="2013" name="Environ. Microbiol.">
        <title>Chloride and organic osmolytes: a hybrid strategy to cope with elevated salinities by the moderately halophilic, chloride-dependent bacterium Halobacillus halophilus.</title>
        <authorList>
            <person name="Saum S.H."/>
            <person name="Pfeiffer F."/>
            <person name="Palm P."/>
            <person name="Rampp M."/>
            <person name="Schuster S.C."/>
            <person name="Muller V."/>
            <person name="Oesterhelt D."/>
        </authorList>
    </citation>
    <scope>NUCLEOTIDE SEQUENCE [LARGE SCALE GENOMIC DNA]</scope>
    <source>
        <strain evidence="3">ATCC 35676 / DSM 2266 / JCM 20832 / KCTC 3685 / LMG 17431 / NBRC 102448 / NCIMB 2269</strain>
    </source>
</reference>
<dbReference type="EMBL" id="HE717023">
    <property type="protein sequence ID" value="CCG43934.1"/>
    <property type="molecule type" value="Genomic_DNA"/>
</dbReference>
<proteinExistence type="predicted"/>
<dbReference type="SUPFAM" id="SSF51905">
    <property type="entry name" value="FAD/NAD(P)-binding domain"/>
    <property type="match status" value="1"/>
</dbReference>